<gene>
    <name evidence="8" type="primary">LOC113698491</name>
</gene>
<keyword evidence="3" id="KW-0862">Zinc</keyword>
<keyword evidence="7" id="KW-1185">Reference proteome</keyword>
<name>A0A6P6T8L2_COFAR</name>
<dbReference type="OrthoDB" id="3045089at2759"/>
<evidence type="ECO:0000259" key="6">
    <source>
        <dbReference type="PROSITE" id="PS50089"/>
    </source>
</evidence>
<dbReference type="GO" id="GO:0008270">
    <property type="term" value="F:zinc ion binding"/>
    <property type="evidence" value="ECO:0007669"/>
    <property type="project" value="UniProtKB-KW"/>
</dbReference>
<organism evidence="7 8">
    <name type="scientific">Coffea arabica</name>
    <name type="common">Arabian coffee</name>
    <dbReference type="NCBI Taxonomy" id="13443"/>
    <lineage>
        <taxon>Eukaryota</taxon>
        <taxon>Viridiplantae</taxon>
        <taxon>Streptophyta</taxon>
        <taxon>Embryophyta</taxon>
        <taxon>Tracheophyta</taxon>
        <taxon>Spermatophyta</taxon>
        <taxon>Magnoliopsida</taxon>
        <taxon>eudicotyledons</taxon>
        <taxon>Gunneridae</taxon>
        <taxon>Pentapetalae</taxon>
        <taxon>asterids</taxon>
        <taxon>lamiids</taxon>
        <taxon>Gentianales</taxon>
        <taxon>Rubiaceae</taxon>
        <taxon>Ixoroideae</taxon>
        <taxon>Gardenieae complex</taxon>
        <taxon>Bertiereae - Coffeeae clade</taxon>
        <taxon>Coffeeae</taxon>
        <taxon>Coffea</taxon>
    </lineage>
</organism>
<evidence type="ECO:0000256" key="4">
    <source>
        <dbReference type="PROSITE-ProRule" id="PRU00175"/>
    </source>
</evidence>
<proteinExistence type="predicted"/>
<dbReference type="PANTHER" id="PTHR46858">
    <property type="entry name" value="OS05G0521000 PROTEIN"/>
    <property type="match status" value="1"/>
</dbReference>
<dbReference type="SUPFAM" id="SSF57850">
    <property type="entry name" value="RING/U-box"/>
    <property type="match status" value="1"/>
</dbReference>
<keyword evidence="2 4" id="KW-0863">Zinc-finger</keyword>
<feature type="transmembrane region" description="Helical" evidence="5">
    <location>
        <begin position="74"/>
        <end position="96"/>
    </location>
</feature>
<dbReference type="InterPro" id="IPR013083">
    <property type="entry name" value="Znf_RING/FYVE/PHD"/>
</dbReference>
<dbReference type="AlphaFoldDB" id="A0A6P6T8L2"/>
<evidence type="ECO:0000313" key="7">
    <source>
        <dbReference type="Proteomes" id="UP001652660"/>
    </source>
</evidence>
<accession>A0A6P6T8L2</accession>
<reference evidence="8" key="2">
    <citation type="submission" date="2025-08" db="UniProtKB">
        <authorList>
            <consortium name="RefSeq"/>
        </authorList>
    </citation>
    <scope>IDENTIFICATION</scope>
    <source>
        <tissue evidence="8">Leaves</tissue>
    </source>
</reference>
<evidence type="ECO:0000256" key="5">
    <source>
        <dbReference type="SAM" id="Phobius"/>
    </source>
</evidence>
<dbReference type="InterPro" id="IPR001841">
    <property type="entry name" value="Znf_RING"/>
</dbReference>
<evidence type="ECO:0000313" key="8">
    <source>
        <dbReference type="RefSeq" id="XP_027074126.2"/>
    </source>
</evidence>
<keyword evidence="5" id="KW-1133">Transmembrane helix</keyword>
<sequence>MQYQTPPLPLSEEERAQQKITAVIPTKTCQMAYRFPTTPASELHMMTNSRAILITTHDDEQNEWSIALAFASRIVIYVAILALLMMIVALIIKLLGHCDGDASSSSSSIHRQATAARAATETNTLLAKEVVPFTYGTCEEDLESAKCSSSPSDDLYDGKICVICYDERRNCFFIPCGHCATCSICARRITEGETKTCPVCRRYIHKVRKLSIS</sequence>
<evidence type="ECO:0000256" key="3">
    <source>
        <dbReference type="ARBA" id="ARBA00022833"/>
    </source>
</evidence>
<keyword evidence="1" id="KW-0479">Metal-binding</keyword>
<dbReference type="Pfam" id="PF13920">
    <property type="entry name" value="zf-C3HC4_3"/>
    <property type="match status" value="1"/>
</dbReference>
<reference evidence="7" key="1">
    <citation type="journal article" date="2025" name="Foods">
        <title>Unveiling the Microbial Signatures of Arabica Coffee Cherries: Insights into Ripeness Specific Diversity, Functional Traits, and Implications for Quality and Safety.</title>
        <authorList>
            <consortium name="RefSeq"/>
            <person name="Tenea G.N."/>
            <person name="Cifuentes V."/>
            <person name="Reyes P."/>
            <person name="Cevallos-Vallejos M."/>
        </authorList>
    </citation>
    <scope>NUCLEOTIDE SEQUENCE [LARGE SCALE GENOMIC DNA]</scope>
</reference>
<dbReference type="GO" id="GO:0061630">
    <property type="term" value="F:ubiquitin protein ligase activity"/>
    <property type="evidence" value="ECO:0007669"/>
    <property type="project" value="TreeGrafter"/>
</dbReference>
<keyword evidence="5" id="KW-0812">Transmembrane</keyword>
<feature type="domain" description="RING-type" evidence="6">
    <location>
        <begin position="161"/>
        <end position="201"/>
    </location>
</feature>
<keyword evidence="5" id="KW-0472">Membrane</keyword>
<dbReference type="Gene3D" id="3.30.40.10">
    <property type="entry name" value="Zinc/RING finger domain, C3HC4 (zinc finger)"/>
    <property type="match status" value="1"/>
</dbReference>
<evidence type="ECO:0000256" key="2">
    <source>
        <dbReference type="ARBA" id="ARBA00022771"/>
    </source>
</evidence>
<protein>
    <submittedName>
        <fullName evidence="8">Uncharacterized protein isoform X1</fullName>
    </submittedName>
</protein>
<dbReference type="GO" id="GO:0016567">
    <property type="term" value="P:protein ubiquitination"/>
    <property type="evidence" value="ECO:0007669"/>
    <property type="project" value="TreeGrafter"/>
</dbReference>
<dbReference type="PANTHER" id="PTHR46858:SF6">
    <property type="entry name" value="LIGASE, PUTATIVE-RELATED"/>
    <property type="match status" value="1"/>
</dbReference>
<dbReference type="RefSeq" id="XP_027074126.2">
    <property type="nucleotide sequence ID" value="XM_027218325.2"/>
</dbReference>
<dbReference type="PROSITE" id="PS50089">
    <property type="entry name" value="ZF_RING_2"/>
    <property type="match status" value="1"/>
</dbReference>
<dbReference type="Proteomes" id="UP001652660">
    <property type="component" value="Chromosome 7c"/>
</dbReference>
<dbReference type="SMART" id="SM00184">
    <property type="entry name" value="RING"/>
    <property type="match status" value="1"/>
</dbReference>
<evidence type="ECO:0000256" key="1">
    <source>
        <dbReference type="ARBA" id="ARBA00022723"/>
    </source>
</evidence>
<dbReference type="GeneID" id="113698491"/>